<dbReference type="GO" id="GO:0009847">
    <property type="term" value="P:spore germination"/>
    <property type="evidence" value="ECO:0007669"/>
    <property type="project" value="InterPro"/>
</dbReference>
<accession>A0A1W1UZ85</accession>
<proteinExistence type="predicted"/>
<dbReference type="STRING" id="656914.SAMN00017405_1153"/>
<dbReference type="Proteomes" id="UP000192731">
    <property type="component" value="Unassembled WGS sequence"/>
</dbReference>
<dbReference type="InterPro" id="IPR014239">
    <property type="entry name" value="YpeB_PepSY1-2"/>
</dbReference>
<keyword evidence="4" id="KW-1185">Reference proteome</keyword>
<dbReference type="Pfam" id="PF14620">
    <property type="entry name" value="YPEB_PepSY1-2"/>
    <property type="match status" value="1"/>
</dbReference>
<evidence type="ECO:0000313" key="3">
    <source>
        <dbReference type="EMBL" id="SMB86379.1"/>
    </source>
</evidence>
<evidence type="ECO:0000259" key="2">
    <source>
        <dbReference type="Pfam" id="PF20769"/>
    </source>
</evidence>
<dbReference type="EMBL" id="FWWT01000013">
    <property type="protein sequence ID" value="SMB86379.1"/>
    <property type="molecule type" value="Genomic_DNA"/>
</dbReference>
<sequence>MRKTAISLLLLAFIAVGYYGYNQYQDKEQLVRRTEIQYQKNFHELVWGIDSINSQLAQTLVSSSPKQIMFSLTNLWRQSFSAQNNLSGIPVAMIELDRTDKVLSDIAEYSYYLLQKNNLEKQELTEKEWAKIQDLYKRSKIMGEELHEVEASVIDQNLSFVDLETEGIIKGKELTDNKIVDGLTKIENKVKAFPELEFDQGVQKIEPELKPIVGKRITKEKALEAATNFMNAYDGPVQKVEVAFENKGKIATFGIKAYKKGNKNPTYLEVSKNGGHVVQLYVDRPIKEVNINDDEALKKATEFLNKIGLKDITRVETDSDTNITVFTFVPNQGKTLLYTDMIKVQVALDNGQITSFDQSSYLAYHHQRDLPAPKKSPEEVTAGMNPNFKVNNIRLAVIPGEFEDKEILVYDVRGSIEEETFILFVNALTGEDERIVRLTKPEVFPVRVR</sequence>
<organism evidence="3 4">
    <name type="scientific">Desulfonispora thiosulfatigenes DSM 11270</name>
    <dbReference type="NCBI Taxonomy" id="656914"/>
    <lineage>
        <taxon>Bacteria</taxon>
        <taxon>Bacillati</taxon>
        <taxon>Bacillota</taxon>
        <taxon>Clostridia</taxon>
        <taxon>Eubacteriales</taxon>
        <taxon>Peptococcaceae</taxon>
        <taxon>Desulfonispora</taxon>
    </lineage>
</organism>
<dbReference type="Pfam" id="PF20769">
    <property type="entry name" value="YPEB_N"/>
    <property type="match status" value="1"/>
</dbReference>
<dbReference type="NCBIfam" id="TIGR02889">
    <property type="entry name" value="spore_YpeB"/>
    <property type="match status" value="1"/>
</dbReference>
<evidence type="ECO:0000259" key="1">
    <source>
        <dbReference type="Pfam" id="PF14620"/>
    </source>
</evidence>
<gene>
    <name evidence="3" type="ORF">SAMN00017405_1153</name>
</gene>
<evidence type="ECO:0000313" key="4">
    <source>
        <dbReference type="Proteomes" id="UP000192731"/>
    </source>
</evidence>
<dbReference type="OrthoDB" id="2372097at2"/>
<dbReference type="InterPro" id="IPR048402">
    <property type="entry name" value="YpeB_N"/>
</dbReference>
<protein>
    <submittedName>
        <fullName evidence="3">Spore germination protein</fullName>
    </submittedName>
</protein>
<dbReference type="AlphaFoldDB" id="A0A1W1UZ85"/>
<dbReference type="RefSeq" id="WP_084052547.1">
    <property type="nucleotide sequence ID" value="NZ_FWWT01000013.1"/>
</dbReference>
<reference evidence="3 4" key="1">
    <citation type="submission" date="2017-04" db="EMBL/GenBank/DDBJ databases">
        <authorList>
            <person name="Afonso C.L."/>
            <person name="Miller P.J."/>
            <person name="Scott M.A."/>
            <person name="Spackman E."/>
            <person name="Goraichik I."/>
            <person name="Dimitrov K.M."/>
            <person name="Suarez D.L."/>
            <person name="Swayne D.E."/>
        </authorList>
    </citation>
    <scope>NUCLEOTIDE SEQUENCE [LARGE SCALE GENOMIC DNA]</scope>
    <source>
        <strain evidence="3 4">DSM 11270</strain>
    </source>
</reference>
<feature type="domain" description="Sporulation protein YpeB PepSY1 and PepSY2" evidence="1">
    <location>
        <begin position="181"/>
        <end position="371"/>
    </location>
</feature>
<feature type="domain" description="Sporulation protein YpeB N-terminal" evidence="2">
    <location>
        <begin position="27"/>
        <end position="161"/>
    </location>
</feature>
<name>A0A1W1UZ85_DESTI</name>